<evidence type="ECO:0000313" key="2">
    <source>
        <dbReference type="Proteomes" id="UP000308652"/>
    </source>
</evidence>
<sequence>MYQLAVAAATLPMLGLFLGVDGRTLASVLGIVVLVTTIRVCSRDPYGLFHLNLNYRPGENTDVPPDTEWLNMGYWKNTSVFRDACKGLAMKMVRAAAIPPNAAILDVGHGTGQSLILLLSEPTIPRPSSLTGITSLPAHQQRSEERIARLRANRKELSDIQIRFYAGDAVCSQVNVDHPLHPSSPKIFDVIMALDCAMHFNTRKVFLSQSFQKLAPEGRIALADICIAQDELKKDRIAHFMMSFLRMIPKQNMISREDYKRDMLAIGYVDVTVEDITDHVFPGFVRFLGSRGWLWPVFASMFGRLRRAGGRYVIASGSKPAAPQ</sequence>
<dbReference type="GO" id="GO:0032259">
    <property type="term" value="P:methylation"/>
    <property type="evidence" value="ECO:0007669"/>
    <property type="project" value="UniProtKB-KW"/>
</dbReference>
<proteinExistence type="predicted"/>
<reference evidence="1 2" key="1">
    <citation type="journal article" date="2019" name="Nat. Ecol. Evol.">
        <title>Megaphylogeny resolves global patterns of mushroom evolution.</title>
        <authorList>
            <person name="Varga T."/>
            <person name="Krizsan K."/>
            <person name="Foldi C."/>
            <person name="Dima B."/>
            <person name="Sanchez-Garcia M."/>
            <person name="Sanchez-Ramirez S."/>
            <person name="Szollosi G.J."/>
            <person name="Szarkandi J.G."/>
            <person name="Papp V."/>
            <person name="Albert L."/>
            <person name="Andreopoulos W."/>
            <person name="Angelini C."/>
            <person name="Antonin V."/>
            <person name="Barry K.W."/>
            <person name="Bougher N.L."/>
            <person name="Buchanan P."/>
            <person name="Buyck B."/>
            <person name="Bense V."/>
            <person name="Catcheside P."/>
            <person name="Chovatia M."/>
            <person name="Cooper J."/>
            <person name="Damon W."/>
            <person name="Desjardin D."/>
            <person name="Finy P."/>
            <person name="Geml J."/>
            <person name="Haridas S."/>
            <person name="Hughes K."/>
            <person name="Justo A."/>
            <person name="Karasinski D."/>
            <person name="Kautmanova I."/>
            <person name="Kiss B."/>
            <person name="Kocsube S."/>
            <person name="Kotiranta H."/>
            <person name="LaButti K.M."/>
            <person name="Lechner B.E."/>
            <person name="Liimatainen K."/>
            <person name="Lipzen A."/>
            <person name="Lukacs Z."/>
            <person name="Mihaltcheva S."/>
            <person name="Morgado L.N."/>
            <person name="Niskanen T."/>
            <person name="Noordeloos M.E."/>
            <person name="Ohm R.A."/>
            <person name="Ortiz-Santana B."/>
            <person name="Ovrebo C."/>
            <person name="Racz N."/>
            <person name="Riley R."/>
            <person name="Savchenko A."/>
            <person name="Shiryaev A."/>
            <person name="Soop K."/>
            <person name="Spirin V."/>
            <person name="Szebenyi C."/>
            <person name="Tomsovsky M."/>
            <person name="Tulloss R.E."/>
            <person name="Uehling J."/>
            <person name="Grigoriev I.V."/>
            <person name="Vagvolgyi C."/>
            <person name="Papp T."/>
            <person name="Martin F.M."/>
            <person name="Miettinen O."/>
            <person name="Hibbett D.S."/>
            <person name="Nagy L.G."/>
        </authorList>
    </citation>
    <scope>NUCLEOTIDE SEQUENCE [LARGE SCALE GENOMIC DNA]</scope>
    <source>
        <strain evidence="1 2">CBS 166.37</strain>
    </source>
</reference>
<dbReference type="Proteomes" id="UP000308652">
    <property type="component" value="Unassembled WGS sequence"/>
</dbReference>
<name>A0A5C3M718_9AGAR</name>
<dbReference type="GO" id="GO:0008168">
    <property type="term" value="F:methyltransferase activity"/>
    <property type="evidence" value="ECO:0007669"/>
    <property type="project" value="UniProtKB-KW"/>
</dbReference>
<dbReference type="Pfam" id="PF13489">
    <property type="entry name" value="Methyltransf_23"/>
    <property type="match status" value="1"/>
</dbReference>
<accession>A0A5C3M718</accession>
<dbReference type="STRING" id="68775.A0A5C3M718"/>
<evidence type="ECO:0000313" key="1">
    <source>
        <dbReference type="EMBL" id="TFK41100.1"/>
    </source>
</evidence>
<keyword evidence="2" id="KW-1185">Reference proteome</keyword>
<keyword evidence="1" id="KW-0808">Transferase</keyword>
<dbReference type="EMBL" id="ML213595">
    <property type="protein sequence ID" value="TFK41100.1"/>
    <property type="molecule type" value="Genomic_DNA"/>
</dbReference>
<protein>
    <submittedName>
        <fullName evidence="1">S-adenosyl-L-methionine-dependent methyltransferase</fullName>
    </submittedName>
</protein>
<dbReference type="InterPro" id="IPR029063">
    <property type="entry name" value="SAM-dependent_MTases_sf"/>
</dbReference>
<dbReference type="AlphaFoldDB" id="A0A5C3M718"/>
<dbReference type="Gene3D" id="3.40.50.150">
    <property type="entry name" value="Vaccinia Virus protein VP39"/>
    <property type="match status" value="1"/>
</dbReference>
<dbReference type="SUPFAM" id="SSF53335">
    <property type="entry name" value="S-adenosyl-L-methionine-dependent methyltransferases"/>
    <property type="match status" value="1"/>
</dbReference>
<dbReference type="OrthoDB" id="61390at2759"/>
<keyword evidence="1" id="KW-0489">Methyltransferase</keyword>
<gene>
    <name evidence="1" type="ORF">BDQ12DRAFT_424627</name>
</gene>
<organism evidence="1 2">
    <name type="scientific">Crucibulum laeve</name>
    <dbReference type="NCBI Taxonomy" id="68775"/>
    <lineage>
        <taxon>Eukaryota</taxon>
        <taxon>Fungi</taxon>
        <taxon>Dikarya</taxon>
        <taxon>Basidiomycota</taxon>
        <taxon>Agaricomycotina</taxon>
        <taxon>Agaricomycetes</taxon>
        <taxon>Agaricomycetidae</taxon>
        <taxon>Agaricales</taxon>
        <taxon>Agaricineae</taxon>
        <taxon>Nidulariaceae</taxon>
        <taxon>Crucibulum</taxon>
    </lineage>
</organism>
<dbReference type="CDD" id="cd02440">
    <property type="entry name" value="AdoMet_MTases"/>
    <property type="match status" value="1"/>
</dbReference>